<evidence type="ECO:0000259" key="3">
    <source>
        <dbReference type="PROSITE" id="PS50898"/>
    </source>
</evidence>
<dbReference type="InterPro" id="IPR003116">
    <property type="entry name" value="RBD_dom"/>
</dbReference>
<keyword evidence="5" id="KW-1185">Reference proteome</keyword>
<dbReference type="GO" id="GO:0007165">
    <property type="term" value="P:signal transduction"/>
    <property type="evidence" value="ECO:0007669"/>
    <property type="project" value="InterPro"/>
</dbReference>
<evidence type="ECO:0000313" key="5">
    <source>
        <dbReference type="Proteomes" id="UP000281553"/>
    </source>
</evidence>
<feature type="compositionally biased region" description="Basic and acidic residues" evidence="1">
    <location>
        <begin position="14"/>
        <end position="24"/>
    </location>
</feature>
<dbReference type="GO" id="GO:0005829">
    <property type="term" value="C:cytosol"/>
    <property type="evidence" value="ECO:0007669"/>
    <property type="project" value="TreeGrafter"/>
</dbReference>
<dbReference type="AlphaFoldDB" id="A0A3P7LXA1"/>
<dbReference type="PROSITE" id="PS50053">
    <property type="entry name" value="UBIQUITIN_2"/>
    <property type="match status" value="4"/>
</dbReference>
<gene>
    <name evidence="4" type="ORF">DILT_LOCUS6672</name>
</gene>
<dbReference type="GO" id="GO:0031593">
    <property type="term" value="F:polyubiquitin modification-dependent protein binding"/>
    <property type="evidence" value="ECO:0007669"/>
    <property type="project" value="TreeGrafter"/>
</dbReference>
<sequence length="418" mass="46269">MSGKYQDVDMAEASNHKDSREHQTDASGTRQTIPISVIVPQNEAVNVSLDPNRPVSELQERLNELGKDVSESSVSIYAGTLLDQNKTLADYNLQKGSTLYVHLTPNSSQNPPPDATEPGPAPSNAGPQTLRVVMPNRRMVEVNMEPGMTIGDLSKNLVEKRSAPPSIQAPTVGPRTVRVVMPDQRPVEVNVEPGMTVGDLNRKLATQQGMPPTSQCLMYSGRRMDDRRYLKEYQITEGSMIVVHRLQSNAAGLNKEDISSSLVVTVTIRETGNRLRLAINPRSTNPMQDLSKQIEAATQIPVKEQELLFKGRSVGSGENFLQKREFLMEPLVEVKRRGPDQIQIFLQNLQGKIKVIRSRSSSTVRDLKESIREIEGVPVRDQVLTCQGQTLQDIKTLSQSKIVDGSNVRLTTRLNGGF</sequence>
<dbReference type="InterPro" id="IPR000626">
    <property type="entry name" value="Ubiquitin-like_dom"/>
</dbReference>
<feature type="region of interest" description="Disordered" evidence="1">
    <location>
        <begin position="102"/>
        <end position="130"/>
    </location>
</feature>
<reference evidence="4 5" key="1">
    <citation type="submission" date="2018-11" db="EMBL/GenBank/DDBJ databases">
        <authorList>
            <consortium name="Pathogen Informatics"/>
        </authorList>
    </citation>
    <scope>NUCLEOTIDE SEQUENCE [LARGE SCALE GENOMIC DNA]</scope>
</reference>
<name>A0A3P7LXA1_DIBLA</name>
<dbReference type="PANTHER" id="PTHR10621">
    <property type="entry name" value="UV EXCISION REPAIR PROTEIN RAD23"/>
    <property type="match status" value="1"/>
</dbReference>
<proteinExistence type="predicted"/>
<organism evidence="4 5">
    <name type="scientific">Dibothriocephalus latus</name>
    <name type="common">Fish tapeworm</name>
    <name type="synonym">Diphyllobothrium latum</name>
    <dbReference type="NCBI Taxonomy" id="60516"/>
    <lineage>
        <taxon>Eukaryota</taxon>
        <taxon>Metazoa</taxon>
        <taxon>Spiralia</taxon>
        <taxon>Lophotrochozoa</taxon>
        <taxon>Platyhelminthes</taxon>
        <taxon>Cestoda</taxon>
        <taxon>Eucestoda</taxon>
        <taxon>Diphyllobothriidea</taxon>
        <taxon>Diphyllobothriidae</taxon>
        <taxon>Dibothriocephalus</taxon>
    </lineage>
</organism>
<dbReference type="GO" id="GO:0043161">
    <property type="term" value="P:proteasome-mediated ubiquitin-dependent protein catabolic process"/>
    <property type="evidence" value="ECO:0007669"/>
    <property type="project" value="TreeGrafter"/>
</dbReference>
<dbReference type="SUPFAM" id="SSF54236">
    <property type="entry name" value="Ubiquitin-like"/>
    <property type="match status" value="4"/>
</dbReference>
<feature type="domain" description="RBD" evidence="3">
    <location>
        <begin position="175"/>
        <end position="246"/>
    </location>
</feature>
<dbReference type="OrthoDB" id="428577at2759"/>
<feature type="compositionally biased region" description="Polar residues" evidence="1">
    <location>
        <begin position="25"/>
        <end position="34"/>
    </location>
</feature>
<feature type="domain" description="Ubiquitin-like" evidence="2">
    <location>
        <begin position="175"/>
        <end position="250"/>
    </location>
</feature>
<dbReference type="Gene3D" id="3.10.20.90">
    <property type="entry name" value="Phosphatidylinositol 3-kinase Catalytic Subunit, Chain A, domain 1"/>
    <property type="match status" value="4"/>
</dbReference>
<feature type="domain" description="Ubiquitin-like" evidence="2">
    <location>
        <begin position="33"/>
        <end position="108"/>
    </location>
</feature>
<dbReference type="PANTHER" id="PTHR10621:SF0">
    <property type="entry name" value="UV EXCISION REPAIR PROTEIN RAD23"/>
    <property type="match status" value="1"/>
</dbReference>
<evidence type="ECO:0000256" key="1">
    <source>
        <dbReference type="SAM" id="MobiDB-lite"/>
    </source>
</evidence>
<dbReference type="Pfam" id="PF00240">
    <property type="entry name" value="ubiquitin"/>
    <property type="match status" value="3"/>
</dbReference>
<evidence type="ECO:0008006" key="6">
    <source>
        <dbReference type="Google" id="ProtNLM"/>
    </source>
</evidence>
<accession>A0A3P7LXA1</accession>
<feature type="domain" description="Ubiquitin-like" evidence="2">
    <location>
        <begin position="264"/>
        <end position="314"/>
    </location>
</feature>
<dbReference type="CDD" id="cd17039">
    <property type="entry name" value="Ubl_ubiquitin_like"/>
    <property type="match status" value="4"/>
</dbReference>
<protein>
    <recommendedName>
        <fullName evidence="6">Ubiquitin-like domain-containing protein</fullName>
    </recommendedName>
</protein>
<dbReference type="GO" id="GO:0043130">
    <property type="term" value="F:ubiquitin binding"/>
    <property type="evidence" value="ECO:0007669"/>
    <property type="project" value="TreeGrafter"/>
</dbReference>
<dbReference type="GO" id="GO:0005654">
    <property type="term" value="C:nucleoplasm"/>
    <property type="evidence" value="ECO:0007669"/>
    <property type="project" value="TreeGrafter"/>
</dbReference>
<feature type="compositionally biased region" description="Pro residues" evidence="1">
    <location>
        <begin position="110"/>
        <end position="121"/>
    </location>
</feature>
<dbReference type="EMBL" id="UYRU01050099">
    <property type="protein sequence ID" value="VDN10841.1"/>
    <property type="molecule type" value="Genomic_DNA"/>
</dbReference>
<feature type="domain" description="Ubiquitin-like" evidence="2">
    <location>
        <begin position="342"/>
        <end position="417"/>
    </location>
</feature>
<dbReference type="GO" id="GO:0070628">
    <property type="term" value="F:proteasome binding"/>
    <property type="evidence" value="ECO:0007669"/>
    <property type="project" value="TreeGrafter"/>
</dbReference>
<dbReference type="SMART" id="SM00213">
    <property type="entry name" value="UBQ"/>
    <property type="match status" value="4"/>
</dbReference>
<evidence type="ECO:0000259" key="2">
    <source>
        <dbReference type="PROSITE" id="PS50053"/>
    </source>
</evidence>
<evidence type="ECO:0000313" key="4">
    <source>
        <dbReference type="EMBL" id="VDN10841.1"/>
    </source>
</evidence>
<dbReference type="InterPro" id="IPR029071">
    <property type="entry name" value="Ubiquitin-like_domsf"/>
</dbReference>
<dbReference type="Proteomes" id="UP000281553">
    <property type="component" value="Unassembled WGS sequence"/>
</dbReference>
<feature type="region of interest" description="Disordered" evidence="1">
    <location>
        <begin position="1"/>
        <end position="35"/>
    </location>
</feature>
<dbReference type="PROSITE" id="PS50898">
    <property type="entry name" value="RBD"/>
    <property type="match status" value="1"/>
</dbReference>